<dbReference type="AlphaFoldDB" id="A0A4Y7TPU3"/>
<gene>
    <name evidence="2" type="ORF">FA13DRAFT_1903272</name>
</gene>
<dbReference type="SUPFAM" id="SSF50129">
    <property type="entry name" value="GroES-like"/>
    <property type="match status" value="1"/>
</dbReference>
<keyword evidence="3" id="KW-1185">Reference proteome</keyword>
<dbReference type="STRING" id="71717.A0A4Y7TPU3"/>
<dbReference type="InterPro" id="IPR036291">
    <property type="entry name" value="NAD(P)-bd_dom_sf"/>
</dbReference>
<name>A0A4Y7TPU3_COPMI</name>
<dbReference type="EMBL" id="QPFP01000006">
    <property type="protein sequence ID" value="TEB36193.1"/>
    <property type="molecule type" value="Genomic_DNA"/>
</dbReference>
<dbReference type="SUPFAM" id="SSF51735">
    <property type="entry name" value="NAD(P)-binding Rossmann-fold domains"/>
    <property type="match status" value="1"/>
</dbReference>
<sequence>MSTPQPIPDVQKAWVSVRKGSPARSLELRKDWPVKKPLAPGEVLVKVHAAALNPVGHKLMGMMPNFILSRPYVPEHDFSGTVVDSKDSKDFKLGDEVFGWNEFGSQRVNKQGALSEYVAVPHTYIAKRPANVSEVEAAGVALTAMTALQALDLAGLEEGQTLFVNGGSTAVGAWAIQLAKIRGAKVVATASGKNEEYVRNKGADEFIDYTNVGPLHKYLQANPPQVRYNVILEAVGLPDPSLYTHSQKYLAPNGAFVSVGPQPHGFNLTSISQMLRLAGAKLFPSFLTGIKPSFHIVLVDPKKAEDLQLIGKYLEEGGLKPSVDSVHLFDDVLKAYERIMTNRARGKVIVNVSLPPSTAGVAS</sequence>
<evidence type="ECO:0000313" key="2">
    <source>
        <dbReference type="EMBL" id="TEB36193.1"/>
    </source>
</evidence>
<dbReference type="InterPro" id="IPR011032">
    <property type="entry name" value="GroES-like_sf"/>
</dbReference>
<reference evidence="2 3" key="1">
    <citation type="journal article" date="2019" name="Nat. Ecol. Evol.">
        <title>Megaphylogeny resolves global patterns of mushroom evolution.</title>
        <authorList>
            <person name="Varga T."/>
            <person name="Krizsan K."/>
            <person name="Foldi C."/>
            <person name="Dima B."/>
            <person name="Sanchez-Garcia M."/>
            <person name="Sanchez-Ramirez S."/>
            <person name="Szollosi G.J."/>
            <person name="Szarkandi J.G."/>
            <person name="Papp V."/>
            <person name="Albert L."/>
            <person name="Andreopoulos W."/>
            <person name="Angelini C."/>
            <person name="Antonin V."/>
            <person name="Barry K.W."/>
            <person name="Bougher N.L."/>
            <person name="Buchanan P."/>
            <person name="Buyck B."/>
            <person name="Bense V."/>
            <person name="Catcheside P."/>
            <person name="Chovatia M."/>
            <person name="Cooper J."/>
            <person name="Damon W."/>
            <person name="Desjardin D."/>
            <person name="Finy P."/>
            <person name="Geml J."/>
            <person name="Haridas S."/>
            <person name="Hughes K."/>
            <person name="Justo A."/>
            <person name="Karasinski D."/>
            <person name="Kautmanova I."/>
            <person name="Kiss B."/>
            <person name="Kocsube S."/>
            <person name="Kotiranta H."/>
            <person name="LaButti K.M."/>
            <person name="Lechner B.E."/>
            <person name="Liimatainen K."/>
            <person name="Lipzen A."/>
            <person name="Lukacs Z."/>
            <person name="Mihaltcheva S."/>
            <person name="Morgado L.N."/>
            <person name="Niskanen T."/>
            <person name="Noordeloos M.E."/>
            <person name="Ohm R.A."/>
            <person name="Ortiz-Santana B."/>
            <person name="Ovrebo C."/>
            <person name="Racz N."/>
            <person name="Riley R."/>
            <person name="Savchenko A."/>
            <person name="Shiryaev A."/>
            <person name="Soop K."/>
            <person name="Spirin V."/>
            <person name="Szebenyi C."/>
            <person name="Tomsovsky M."/>
            <person name="Tulloss R.E."/>
            <person name="Uehling J."/>
            <person name="Grigoriev I.V."/>
            <person name="Vagvolgyi C."/>
            <person name="Papp T."/>
            <person name="Martin F.M."/>
            <person name="Miettinen O."/>
            <person name="Hibbett D.S."/>
            <person name="Nagy L.G."/>
        </authorList>
    </citation>
    <scope>NUCLEOTIDE SEQUENCE [LARGE SCALE GENOMIC DNA]</scope>
    <source>
        <strain evidence="2 3">FP101781</strain>
    </source>
</reference>
<dbReference type="InterPro" id="IPR013154">
    <property type="entry name" value="ADH-like_N"/>
</dbReference>
<dbReference type="PANTHER" id="PTHR11695:SF294">
    <property type="entry name" value="RETICULON-4-INTERACTING PROTEIN 1, MITOCHONDRIAL"/>
    <property type="match status" value="1"/>
</dbReference>
<accession>A0A4Y7TPU3</accession>
<evidence type="ECO:0000313" key="3">
    <source>
        <dbReference type="Proteomes" id="UP000298030"/>
    </source>
</evidence>
<dbReference type="OrthoDB" id="3509362at2759"/>
<dbReference type="InterPro" id="IPR020843">
    <property type="entry name" value="ER"/>
</dbReference>
<evidence type="ECO:0000259" key="1">
    <source>
        <dbReference type="SMART" id="SM00829"/>
    </source>
</evidence>
<dbReference type="InterPro" id="IPR050700">
    <property type="entry name" value="YIM1/Zinc_Alcohol_DH_Fams"/>
</dbReference>
<dbReference type="GO" id="GO:0016491">
    <property type="term" value="F:oxidoreductase activity"/>
    <property type="evidence" value="ECO:0007669"/>
    <property type="project" value="InterPro"/>
</dbReference>
<dbReference type="PANTHER" id="PTHR11695">
    <property type="entry name" value="ALCOHOL DEHYDROGENASE RELATED"/>
    <property type="match status" value="1"/>
</dbReference>
<proteinExistence type="predicted"/>
<dbReference type="Proteomes" id="UP000298030">
    <property type="component" value="Unassembled WGS sequence"/>
</dbReference>
<dbReference type="SMART" id="SM00829">
    <property type="entry name" value="PKS_ER"/>
    <property type="match status" value="1"/>
</dbReference>
<dbReference type="CDD" id="cd08267">
    <property type="entry name" value="MDR1"/>
    <property type="match status" value="1"/>
</dbReference>
<organism evidence="2 3">
    <name type="scientific">Coprinellus micaceus</name>
    <name type="common">Glistening ink-cap mushroom</name>
    <name type="synonym">Coprinus micaceus</name>
    <dbReference type="NCBI Taxonomy" id="71717"/>
    <lineage>
        <taxon>Eukaryota</taxon>
        <taxon>Fungi</taxon>
        <taxon>Dikarya</taxon>
        <taxon>Basidiomycota</taxon>
        <taxon>Agaricomycotina</taxon>
        <taxon>Agaricomycetes</taxon>
        <taxon>Agaricomycetidae</taxon>
        <taxon>Agaricales</taxon>
        <taxon>Agaricineae</taxon>
        <taxon>Psathyrellaceae</taxon>
        <taxon>Coprinellus</taxon>
    </lineage>
</organism>
<dbReference type="GO" id="GO:0005739">
    <property type="term" value="C:mitochondrion"/>
    <property type="evidence" value="ECO:0007669"/>
    <property type="project" value="TreeGrafter"/>
</dbReference>
<protein>
    <submittedName>
        <fullName evidence="2">NAD(P)-binding protein</fullName>
    </submittedName>
</protein>
<feature type="domain" description="Enoyl reductase (ER)" evidence="1">
    <location>
        <begin position="21"/>
        <end position="350"/>
    </location>
</feature>
<comment type="caution">
    <text evidence="2">The sequence shown here is derived from an EMBL/GenBank/DDBJ whole genome shotgun (WGS) entry which is preliminary data.</text>
</comment>
<dbReference type="Pfam" id="PF08240">
    <property type="entry name" value="ADH_N"/>
    <property type="match status" value="1"/>
</dbReference>
<dbReference type="Pfam" id="PF13602">
    <property type="entry name" value="ADH_zinc_N_2"/>
    <property type="match status" value="1"/>
</dbReference>
<dbReference type="Gene3D" id="3.90.180.10">
    <property type="entry name" value="Medium-chain alcohol dehydrogenases, catalytic domain"/>
    <property type="match status" value="1"/>
</dbReference>
<dbReference type="Gene3D" id="3.40.50.720">
    <property type="entry name" value="NAD(P)-binding Rossmann-like Domain"/>
    <property type="match status" value="1"/>
</dbReference>